<dbReference type="OrthoDB" id="7820657at2"/>
<evidence type="ECO:0008006" key="3">
    <source>
        <dbReference type="Google" id="ProtNLM"/>
    </source>
</evidence>
<dbReference type="EMBL" id="FWFX01000007">
    <property type="protein sequence ID" value="SLN51095.1"/>
    <property type="molecule type" value="Genomic_DNA"/>
</dbReference>
<protein>
    <recommendedName>
        <fullName evidence="3">Glycosyl transferase family 2</fullName>
    </recommendedName>
</protein>
<organism evidence="1 2">
    <name type="scientific">Roseovarius albus</name>
    <dbReference type="NCBI Taxonomy" id="1247867"/>
    <lineage>
        <taxon>Bacteria</taxon>
        <taxon>Pseudomonadati</taxon>
        <taxon>Pseudomonadota</taxon>
        <taxon>Alphaproteobacteria</taxon>
        <taxon>Rhodobacterales</taxon>
        <taxon>Roseobacteraceae</taxon>
        <taxon>Roseovarius</taxon>
    </lineage>
</organism>
<evidence type="ECO:0000313" key="2">
    <source>
        <dbReference type="Proteomes" id="UP000193061"/>
    </source>
</evidence>
<evidence type="ECO:0000313" key="1">
    <source>
        <dbReference type="EMBL" id="SLN51095.1"/>
    </source>
</evidence>
<keyword evidence="2" id="KW-1185">Reference proteome</keyword>
<reference evidence="1 2" key="1">
    <citation type="submission" date="2017-03" db="EMBL/GenBank/DDBJ databases">
        <authorList>
            <person name="Afonso C.L."/>
            <person name="Miller P.J."/>
            <person name="Scott M.A."/>
            <person name="Spackman E."/>
            <person name="Goraichik I."/>
            <person name="Dimitrov K.M."/>
            <person name="Suarez D.L."/>
            <person name="Swayne D.E."/>
        </authorList>
    </citation>
    <scope>NUCLEOTIDE SEQUENCE [LARGE SCALE GENOMIC DNA]</scope>
    <source>
        <strain evidence="1 2">CECT 7450</strain>
    </source>
</reference>
<name>A0A1X6ZH51_9RHOB</name>
<gene>
    <name evidence="1" type="ORF">ROA7450_02552</name>
</gene>
<proteinExistence type="predicted"/>
<accession>A0A1X6ZH51</accession>
<dbReference type="AlphaFoldDB" id="A0A1X6ZH51"/>
<sequence length="289" mass="33579">MHHSSLNAFLSSQNQVSVKAPIAMIFVEDEVEIDTTVRHHLNSGFNPILVFMPESFELSEELSGKIHRIDHDLAQTHDVPSVVNQMITAFPSTWMYYCFNAEYLFFPFCETRTIGEMLAFHTEERRDAMVCYVVDLYAEDLIQFPNAVSLETAHLDKSGYYALARLDPANHNHPKERQLDFHGGLRWRFEEHVPQARRKIDRIALFKSQPGLVLRENHTFNSEEYNTYACPWHHNLTAAIMSFRVAKALKRNPGSSCYINTLKWQNSILFEWDSRQLLDLGVIEPGQWF</sequence>
<dbReference type="RefSeq" id="WP_085806174.1">
    <property type="nucleotide sequence ID" value="NZ_FWFX01000007.1"/>
</dbReference>
<dbReference type="Proteomes" id="UP000193061">
    <property type="component" value="Unassembled WGS sequence"/>
</dbReference>